<dbReference type="CDD" id="cd14702">
    <property type="entry name" value="bZIP_plant_GBF1"/>
    <property type="match status" value="1"/>
</dbReference>
<evidence type="ECO:0000259" key="8">
    <source>
        <dbReference type="PROSITE" id="PS50217"/>
    </source>
</evidence>
<evidence type="ECO:0000256" key="2">
    <source>
        <dbReference type="ARBA" id="ARBA00023015"/>
    </source>
</evidence>
<evidence type="ECO:0000256" key="5">
    <source>
        <dbReference type="ARBA" id="ARBA00023242"/>
    </source>
</evidence>
<dbReference type="GO" id="GO:0003677">
    <property type="term" value="F:DNA binding"/>
    <property type="evidence" value="ECO:0007669"/>
    <property type="project" value="UniProtKB-KW"/>
</dbReference>
<evidence type="ECO:0000256" key="4">
    <source>
        <dbReference type="ARBA" id="ARBA00023163"/>
    </source>
</evidence>
<evidence type="ECO:0000256" key="6">
    <source>
        <dbReference type="SAM" id="Coils"/>
    </source>
</evidence>
<keyword evidence="3" id="KW-0238">DNA-binding</keyword>
<organism evidence="9 10">
    <name type="scientific">Chenopodium quinoa</name>
    <name type="common">Quinoa</name>
    <dbReference type="NCBI Taxonomy" id="63459"/>
    <lineage>
        <taxon>Eukaryota</taxon>
        <taxon>Viridiplantae</taxon>
        <taxon>Streptophyta</taxon>
        <taxon>Embryophyta</taxon>
        <taxon>Tracheophyta</taxon>
        <taxon>Spermatophyta</taxon>
        <taxon>Magnoliopsida</taxon>
        <taxon>eudicotyledons</taxon>
        <taxon>Gunneridae</taxon>
        <taxon>Pentapetalae</taxon>
        <taxon>Caryophyllales</taxon>
        <taxon>Chenopodiaceae</taxon>
        <taxon>Chenopodioideae</taxon>
        <taxon>Atripliceae</taxon>
        <taxon>Chenopodium</taxon>
    </lineage>
</organism>
<dbReference type="Pfam" id="PF00170">
    <property type="entry name" value="bZIP_1"/>
    <property type="match status" value="1"/>
</dbReference>
<feature type="domain" description="BZIP" evidence="8">
    <location>
        <begin position="93"/>
        <end position="156"/>
    </location>
</feature>
<dbReference type="GO" id="GO:0003700">
    <property type="term" value="F:DNA-binding transcription factor activity"/>
    <property type="evidence" value="ECO:0007669"/>
    <property type="project" value="InterPro"/>
</dbReference>
<evidence type="ECO:0000256" key="7">
    <source>
        <dbReference type="SAM" id="MobiDB-lite"/>
    </source>
</evidence>
<dbReference type="PROSITE" id="PS00036">
    <property type="entry name" value="BZIP_BASIC"/>
    <property type="match status" value="1"/>
</dbReference>
<dbReference type="SMART" id="SM00338">
    <property type="entry name" value="BRLZ"/>
    <property type="match status" value="1"/>
</dbReference>
<accession>A0A803M1W8</accession>
<evidence type="ECO:0000313" key="10">
    <source>
        <dbReference type="Proteomes" id="UP000596660"/>
    </source>
</evidence>
<dbReference type="GO" id="GO:0005634">
    <property type="term" value="C:nucleus"/>
    <property type="evidence" value="ECO:0007669"/>
    <property type="project" value="UniProtKB-SubCell"/>
</dbReference>
<evidence type="ECO:0000256" key="3">
    <source>
        <dbReference type="ARBA" id="ARBA00023125"/>
    </source>
</evidence>
<dbReference type="FunFam" id="1.20.5.170:FF:000020">
    <property type="entry name" value="BZIP transcription factor"/>
    <property type="match status" value="1"/>
</dbReference>
<dbReference type="Gramene" id="AUR62021950-RA">
    <property type="protein sequence ID" value="AUR62021950-RA:cds"/>
    <property type="gene ID" value="AUR62021950"/>
</dbReference>
<dbReference type="EnsemblPlants" id="AUR62021950-RA">
    <property type="protein sequence ID" value="AUR62021950-RA:cds"/>
    <property type="gene ID" value="AUR62021950"/>
</dbReference>
<reference evidence="9" key="1">
    <citation type="journal article" date="2017" name="Nature">
        <title>The genome of Chenopodium quinoa.</title>
        <authorList>
            <person name="Jarvis D.E."/>
            <person name="Ho Y.S."/>
            <person name="Lightfoot D.J."/>
            <person name="Schmoeckel S.M."/>
            <person name="Li B."/>
            <person name="Borm T.J.A."/>
            <person name="Ohyanagi H."/>
            <person name="Mineta K."/>
            <person name="Michell C.T."/>
            <person name="Saber N."/>
            <person name="Kharbatia N.M."/>
            <person name="Rupper R.R."/>
            <person name="Sharp A.R."/>
            <person name="Dally N."/>
            <person name="Boughton B.A."/>
            <person name="Woo Y.H."/>
            <person name="Gao G."/>
            <person name="Schijlen E.G.W.M."/>
            <person name="Guo X."/>
            <person name="Momin A.A."/>
            <person name="Negrao S."/>
            <person name="Al-Babili S."/>
            <person name="Gehring C."/>
            <person name="Roessner U."/>
            <person name="Jung C."/>
            <person name="Murphy K."/>
            <person name="Arold S.T."/>
            <person name="Gojobori T."/>
            <person name="van der Linden C.G."/>
            <person name="van Loo E.N."/>
            <person name="Jellen E.N."/>
            <person name="Maughan P.J."/>
            <person name="Tester M."/>
        </authorList>
    </citation>
    <scope>NUCLEOTIDE SEQUENCE [LARGE SCALE GENOMIC DNA]</scope>
    <source>
        <strain evidence="9">cv. PI 614886</strain>
    </source>
</reference>
<feature type="region of interest" description="Disordered" evidence="7">
    <location>
        <begin position="1"/>
        <end position="24"/>
    </location>
</feature>
<dbReference type="SUPFAM" id="SSF57959">
    <property type="entry name" value="Leucine zipper domain"/>
    <property type="match status" value="1"/>
</dbReference>
<dbReference type="InterPro" id="IPR045314">
    <property type="entry name" value="bZIP_plant_GBF1"/>
</dbReference>
<keyword evidence="5" id="KW-0539">Nucleus</keyword>
<dbReference type="InterPro" id="IPR004827">
    <property type="entry name" value="bZIP"/>
</dbReference>
<protein>
    <recommendedName>
        <fullName evidence="8">BZIP domain-containing protein</fullName>
    </recommendedName>
</protein>
<dbReference type="PANTHER" id="PTHR46324:SF7">
    <property type="entry name" value="BASIC LEUCINE-ZIPPER 75"/>
    <property type="match status" value="1"/>
</dbReference>
<dbReference type="InterPro" id="IPR044521">
    <property type="entry name" value="AtbZIP8/43"/>
</dbReference>
<evidence type="ECO:0000313" key="9">
    <source>
        <dbReference type="EnsemblPlants" id="AUR62021950-RA:cds"/>
    </source>
</evidence>
<feature type="compositionally biased region" description="Low complexity" evidence="7">
    <location>
        <begin position="62"/>
        <end position="76"/>
    </location>
</feature>
<dbReference type="InterPro" id="IPR046347">
    <property type="entry name" value="bZIP_sf"/>
</dbReference>
<dbReference type="Proteomes" id="UP000596660">
    <property type="component" value="Unplaced"/>
</dbReference>
<comment type="subcellular location">
    <subcellularLocation>
        <location evidence="1">Nucleus</location>
    </subcellularLocation>
</comment>
<feature type="coiled-coil region" evidence="6">
    <location>
        <begin position="104"/>
        <end position="138"/>
    </location>
</feature>
<keyword evidence="10" id="KW-1185">Reference proteome</keyword>
<dbReference type="AlphaFoldDB" id="A0A803M1W8"/>
<keyword evidence="6" id="KW-0175">Coiled coil</keyword>
<keyword evidence="2" id="KW-0805">Transcription regulation</keyword>
<dbReference type="PANTHER" id="PTHR46324">
    <property type="entry name" value="BASIC LEUCINE ZIPPER 43-RELATED"/>
    <property type="match status" value="1"/>
</dbReference>
<feature type="region of interest" description="Disordered" evidence="7">
    <location>
        <begin position="62"/>
        <end position="86"/>
    </location>
</feature>
<keyword evidence="4" id="KW-0804">Transcription</keyword>
<dbReference type="Gene3D" id="1.20.5.170">
    <property type="match status" value="1"/>
</dbReference>
<evidence type="ECO:0000256" key="1">
    <source>
        <dbReference type="ARBA" id="ARBA00004123"/>
    </source>
</evidence>
<reference evidence="9" key="2">
    <citation type="submission" date="2021-03" db="UniProtKB">
        <authorList>
            <consortium name="EnsemblPlants"/>
        </authorList>
    </citation>
    <scope>IDENTIFICATION</scope>
</reference>
<dbReference type="GO" id="GO:0046983">
    <property type="term" value="F:protein dimerization activity"/>
    <property type="evidence" value="ECO:0007669"/>
    <property type="project" value="UniProtKB-ARBA"/>
</dbReference>
<name>A0A803M1W8_CHEQI</name>
<sequence length="208" mass="24281">MYQIDDDDDRRFHLPPPLSNQANNEINSSQFGILSSNHNKFLPNLHSYLPLHDLTTLNPTLNIDSPSSSPNNSIINTLCSDDQTTKEQSEEQEIRRLKRMISNRESARRSRLRKRKQLENLQSQVLQLLAANHQLAEKLNLVMESNYELLQENARLRDESICLRNELLMSMKCDLGLEDGECQFQVIQFWASLRFRLNQFLFHIFPIA</sequence>
<proteinExistence type="predicted"/>
<dbReference type="PROSITE" id="PS50217">
    <property type="entry name" value="BZIP"/>
    <property type="match status" value="1"/>
</dbReference>